<comment type="caution">
    <text evidence="1">The sequence shown here is derived from an EMBL/GenBank/DDBJ whole genome shotgun (WGS) entry which is preliminary data.</text>
</comment>
<organism evidence="1 2">
    <name type="scientific">Lipomyces orientalis</name>
    <dbReference type="NCBI Taxonomy" id="1233043"/>
    <lineage>
        <taxon>Eukaryota</taxon>
        <taxon>Fungi</taxon>
        <taxon>Dikarya</taxon>
        <taxon>Ascomycota</taxon>
        <taxon>Saccharomycotina</taxon>
        <taxon>Lipomycetes</taxon>
        <taxon>Lipomycetales</taxon>
        <taxon>Lipomycetaceae</taxon>
        <taxon>Lipomyces</taxon>
    </lineage>
</organism>
<evidence type="ECO:0000313" key="1">
    <source>
        <dbReference type="EMBL" id="KAK9319626.1"/>
    </source>
</evidence>
<reference evidence="2" key="1">
    <citation type="journal article" date="2024" name="Front. Bioeng. Biotechnol.">
        <title>Genome-scale model development and genomic sequencing of the oleaginous clade Lipomyces.</title>
        <authorList>
            <person name="Czajka J.J."/>
            <person name="Han Y."/>
            <person name="Kim J."/>
            <person name="Mondo S.J."/>
            <person name="Hofstad B.A."/>
            <person name="Robles A."/>
            <person name="Haridas S."/>
            <person name="Riley R."/>
            <person name="LaButti K."/>
            <person name="Pangilinan J."/>
            <person name="Andreopoulos W."/>
            <person name="Lipzen A."/>
            <person name="Yan J."/>
            <person name="Wang M."/>
            <person name="Ng V."/>
            <person name="Grigoriev I.V."/>
            <person name="Spatafora J.W."/>
            <person name="Magnuson J.K."/>
            <person name="Baker S.E."/>
            <person name="Pomraning K.R."/>
        </authorList>
    </citation>
    <scope>NUCLEOTIDE SEQUENCE [LARGE SCALE GENOMIC DNA]</scope>
    <source>
        <strain evidence="2">CBS 10300</strain>
    </source>
</reference>
<evidence type="ECO:0000313" key="2">
    <source>
        <dbReference type="Proteomes" id="UP001489719"/>
    </source>
</evidence>
<accession>A0ACC3TFS2</accession>
<dbReference type="Proteomes" id="UP001489719">
    <property type="component" value="Unassembled WGS sequence"/>
</dbReference>
<keyword evidence="2" id="KW-1185">Reference proteome</keyword>
<name>A0ACC3TFS2_9ASCO</name>
<dbReference type="EMBL" id="MU970173">
    <property type="protein sequence ID" value="KAK9319626.1"/>
    <property type="molecule type" value="Genomic_DNA"/>
</dbReference>
<protein>
    <submittedName>
        <fullName evidence="1">Uncharacterized protein</fullName>
    </submittedName>
</protein>
<proteinExistence type="predicted"/>
<sequence length="151" mass="17113">MSSSRFTSTLHQRDARTQLFDGYDASRSSSPSLGNSSNGTPSGFRAATPNTRGQYSDAVMSGLESQNENEMEGLTARVRLLKDITMKIGEEVRDSTKFMGNLESGFDSTRVRLKGTYNRLMRMAERSGVGWRAWAGFFFFVMLLFFWVWKF</sequence>
<gene>
    <name evidence="1" type="ORF">V1517DRAFT_331909</name>
</gene>